<dbReference type="NCBIfam" id="NF040570">
    <property type="entry name" value="guided_TnpB"/>
    <property type="match status" value="1"/>
</dbReference>
<dbReference type="InterPro" id="IPR010095">
    <property type="entry name" value="Cas12f1-like_TNB"/>
</dbReference>
<dbReference type="EMBL" id="FXXC01000001">
    <property type="protein sequence ID" value="SMR91571.1"/>
    <property type="molecule type" value="Genomic_DNA"/>
</dbReference>
<dbReference type="PANTHER" id="PTHR30405:SF11">
    <property type="entry name" value="RNA-GUIDED DNA ENDONUCLEASE RV2885C-RELATED"/>
    <property type="match status" value="1"/>
</dbReference>
<dbReference type="Pfam" id="PF07282">
    <property type="entry name" value="Cas12f1-like_TNB"/>
    <property type="match status" value="1"/>
</dbReference>
<evidence type="ECO:0000256" key="4">
    <source>
        <dbReference type="ARBA" id="ARBA00023125"/>
    </source>
</evidence>
<evidence type="ECO:0000256" key="1">
    <source>
        <dbReference type="ARBA" id="ARBA00008761"/>
    </source>
</evidence>
<evidence type="ECO:0000256" key="3">
    <source>
        <dbReference type="ARBA" id="ARBA00022578"/>
    </source>
</evidence>
<feature type="domain" description="Cas12f1-like TNB" evidence="7">
    <location>
        <begin position="318"/>
        <end position="386"/>
    </location>
</feature>
<evidence type="ECO:0000259" key="6">
    <source>
        <dbReference type="Pfam" id="PF01385"/>
    </source>
</evidence>
<dbReference type="NCBIfam" id="TIGR01766">
    <property type="entry name" value="IS200/IS605 family accessory protein TnpB-like domain"/>
    <property type="match status" value="1"/>
</dbReference>
<accession>A0ABY1S672</accession>
<reference evidence="8 9" key="1">
    <citation type="submission" date="2017-05" db="EMBL/GenBank/DDBJ databases">
        <authorList>
            <person name="Varghese N."/>
            <person name="Submissions S."/>
        </authorList>
    </citation>
    <scope>NUCLEOTIDE SEQUENCE [LARGE SCALE GENOMIC DNA]</scope>
    <source>
        <strain evidence="8 9">MACB1020</strain>
    </source>
</reference>
<keyword evidence="3" id="KW-0815">Transposition</keyword>
<proteinExistence type="inferred from homology"/>
<name>A0ABY1S672_CALBS</name>
<evidence type="ECO:0000313" key="9">
    <source>
        <dbReference type="Proteomes" id="UP000196803"/>
    </source>
</evidence>
<organism evidence="8 9">
    <name type="scientific">Caldicellulosiruptor bescii</name>
    <name type="common">Anaerocellum thermophilum</name>
    <dbReference type="NCBI Taxonomy" id="31899"/>
    <lineage>
        <taxon>Bacteria</taxon>
        <taxon>Bacillati</taxon>
        <taxon>Bacillota</taxon>
        <taxon>Bacillota incertae sedis</taxon>
        <taxon>Caldicellulosiruptorales</taxon>
        <taxon>Caldicellulosiruptoraceae</taxon>
        <taxon>Caldicellulosiruptor</taxon>
    </lineage>
</organism>
<evidence type="ECO:0000313" key="8">
    <source>
        <dbReference type="EMBL" id="SMR91571.1"/>
    </source>
</evidence>
<evidence type="ECO:0000256" key="5">
    <source>
        <dbReference type="ARBA" id="ARBA00023172"/>
    </source>
</evidence>
<evidence type="ECO:0000259" key="7">
    <source>
        <dbReference type="Pfam" id="PF07282"/>
    </source>
</evidence>
<comment type="similarity">
    <text evidence="2">In the N-terminal section; belongs to the transposase 2 family.</text>
</comment>
<feature type="domain" description="Probable transposase IS891/IS1136/IS1341" evidence="6">
    <location>
        <begin position="187"/>
        <end position="293"/>
    </location>
</feature>
<dbReference type="PANTHER" id="PTHR30405">
    <property type="entry name" value="TRANSPOSASE"/>
    <property type="match status" value="1"/>
</dbReference>
<gene>
    <name evidence="8" type="ORF">SAMN05216240_0536</name>
</gene>
<dbReference type="GeneID" id="31773861"/>
<protein>
    <submittedName>
        <fullName evidence="8">Transposase</fullName>
    </submittedName>
</protein>
<keyword evidence="5" id="KW-0233">DNA recombination</keyword>
<comment type="caution">
    <text evidence="8">The sequence shown here is derived from an EMBL/GenBank/DDBJ whole genome shotgun (WGS) entry which is preliminary data.</text>
</comment>
<sequence>MKLTLSCKFKLWLSQEQKRKLIETAKTYTSAINFVLAENLKDKTTNVKKLHKLYYKTIRKKFSLPSQLAINVYRQVADIYQTLWAQYNNLLYREQNSNNNSGTAEEFWSKPPKRKTLTVNYTHGRTFSIKYDKNTDTFFVSISSIHGRIKNVRITGWKQHYNYLKHGEIGDPVLVYDKPSKEFYLHIPVTLEIDEKLHKEIAGIDVGERNIVTVVSTAGARYTIPLPDQVRRTKRHYHELRSQLMSKGTRSARRKLQKIGMSEKRFVSNFLHKLTKDLVRKHPAALFVMEDLSMIRTNRITYRGNDSEARRQAEQWPFAELQNKLEYKSILYNGICSVKVDPSYTSLSCPVCGHVSKDNRPGHGELFKCQRCGYEENADIVGATNIAIRYLVEVQQMNLRGLLVNQPNVPCLQKQVEQAPTSIGRSS</sequence>
<dbReference type="InterPro" id="IPR001959">
    <property type="entry name" value="Transposase"/>
</dbReference>
<evidence type="ECO:0000256" key="2">
    <source>
        <dbReference type="ARBA" id="ARBA00011044"/>
    </source>
</evidence>
<dbReference type="InterPro" id="IPR010094">
    <property type="entry name" value="Transposase_put_N"/>
</dbReference>
<dbReference type="Pfam" id="PF01385">
    <property type="entry name" value="OrfB_IS605"/>
    <property type="match status" value="1"/>
</dbReference>
<dbReference type="Proteomes" id="UP000196803">
    <property type="component" value="Unassembled WGS sequence"/>
</dbReference>
<dbReference type="RefSeq" id="WP_015908824.1">
    <property type="nucleotide sequence ID" value="NZ_FUZJ01000001.1"/>
</dbReference>
<keyword evidence="4" id="KW-0238">DNA-binding</keyword>
<dbReference type="NCBIfam" id="TIGR01765">
    <property type="entry name" value="tspaseT_teng_N"/>
    <property type="match status" value="1"/>
</dbReference>
<keyword evidence="9" id="KW-1185">Reference proteome</keyword>
<dbReference type="InterPro" id="IPR051399">
    <property type="entry name" value="RNA-guided_DNA_endo/Transpos"/>
</dbReference>
<comment type="similarity">
    <text evidence="1">In the C-terminal section; belongs to the transposase 35 family.</text>
</comment>